<dbReference type="OrthoDB" id="2087351at2"/>
<dbReference type="Pfam" id="PF11167">
    <property type="entry name" value="DUF2953"/>
    <property type="match status" value="1"/>
</dbReference>
<feature type="compositionally biased region" description="Basic and acidic residues" evidence="1">
    <location>
        <begin position="141"/>
        <end position="150"/>
    </location>
</feature>
<name>A0A1D3TP13_9FIRM</name>
<keyword evidence="2" id="KW-0472">Membrane</keyword>
<accession>A0A1D3TP13</accession>
<dbReference type="AlphaFoldDB" id="A0A1D3TP13"/>
<dbReference type="InterPro" id="IPR021338">
    <property type="entry name" value="DUF2953"/>
</dbReference>
<dbReference type="RefSeq" id="WP_091229013.1">
    <property type="nucleotide sequence ID" value="NZ_FMKA01000001.1"/>
</dbReference>
<dbReference type="Proteomes" id="UP000199315">
    <property type="component" value="Unassembled WGS sequence"/>
</dbReference>
<organism evidence="3 4">
    <name type="scientific">Anaerobium acetethylicum</name>
    <dbReference type="NCBI Taxonomy" id="1619234"/>
    <lineage>
        <taxon>Bacteria</taxon>
        <taxon>Bacillati</taxon>
        <taxon>Bacillota</taxon>
        <taxon>Clostridia</taxon>
        <taxon>Lachnospirales</taxon>
        <taxon>Lachnospiraceae</taxon>
        <taxon>Anaerobium</taxon>
    </lineage>
</organism>
<feature type="transmembrane region" description="Helical" evidence="2">
    <location>
        <begin position="12"/>
        <end position="39"/>
    </location>
</feature>
<evidence type="ECO:0008006" key="5">
    <source>
        <dbReference type="Google" id="ProtNLM"/>
    </source>
</evidence>
<evidence type="ECO:0000256" key="1">
    <source>
        <dbReference type="SAM" id="MobiDB-lite"/>
    </source>
</evidence>
<gene>
    <name evidence="3" type="ORF">SAMN05421730_1001288</name>
</gene>
<reference evidence="3 4" key="1">
    <citation type="submission" date="2016-09" db="EMBL/GenBank/DDBJ databases">
        <authorList>
            <person name="Capua I."/>
            <person name="De Benedictis P."/>
            <person name="Joannis T."/>
            <person name="Lombin L.H."/>
            <person name="Cattoli G."/>
        </authorList>
    </citation>
    <scope>NUCLEOTIDE SEQUENCE [LARGE SCALE GENOMIC DNA]</scope>
    <source>
        <strain evidence="3 4">GluBS11</strain>
    </source>
</reference>
<evidence type="ECO:0000313" key="4">
    <source>
        <dbReference type="Proteomes" id="UP000199315"/>
    </source>
</evidence>
<feature type="compositionally biased region" description="Basic residues" evidence="1">
    <location>
        <begin position="97"/>
        <end position="118"/>
    </location>
</feature>
<dbReference type="EMBL" id="FMKA01000001">
    <property type="protein sequence ID" value="SCP95072.1"/>
    <property type="molecule type" value="Genomic_DNA"/>
</dbReference>
<evidence type="ECO:0000313" key="3">
    <source>
        <dbReference type="EMBL" id="SCP95072.1"/>
    </source>
</evidence>
<evidence type="ECO:0000256" key="2">
    <source>
        <dbReference type="SAM" id="Phobius"/>
    </source>
</evidence>
<feature type="region of interest" description="Disordered" evidence="1">
    <location>
        <begin position="89"/>
        <end position="118"/>
    </location>
</feature>
<sequence length="325" mass="37585">MLLTLLGILKIAGIILAAILGLLILLLLLLLFVPFRYLVRAEKYEEMKATGKVSWLLHFVTLTVRYQGDAMDMKVRVLGIPIKINMNQDEDDNAGQKSRRGKTGKRKQADKKAVKKKPRGIEERLREYGEEKVRTLLPGPDKAESERAETDETEPDYNGRKRLADRIKASIYKISGILKAFFVKCRNIKFTIQKICDKIIDIENLMKDIRAFIRDEKNKEAFRLIKSQLKVLWKHIRPSKLSLSMRYGTGDPAGTGQILGCIGVISPFFHQALYVEPDFENRILEGRGLIKGRIRVFTLLRVFLKLYFNENVKYLIQRYQSIRRK</sequence>
<keyword evidence="2" id="KW-1133">Transmembrane helix</keyword>
<protein>
    <recommendedName>
        <fullName evidence="5">DUF2953 domain-containing protein</fullName>
    </recommendedName>
</protein>
<feature type="region of interest" description="Disordered" evidence="1">
    <location>
        <begin position="136"/>
        <end position="157"/>
    </location>
</feature>
<dbReference type="STRING" id="1619234.SAMN05421730_1001288"/>
<keyword evidence="4" id="KW-1185">Reference proteome</keyword>
<keyword evidence="2" id="KW-0812">Transmembrane</keyword>
<proteinExistence type="predicted"/>